<reference evidence="3 4" key="1">
    <citation type="journal article" date="2023" name="Nucleic Acids Res.">
        <title>The hologenome of Daphnia magna reveals possible DNA methylation and microbiome-mediated evolution of the host genome.</title>
        <authorList>
            <person name="Chaturvedi A."/>
            <person name="Li X."/>
            <person name="Dhandapani V."/>
            <person name="Marshall H."/>
            <person name="Kissane S."/>
            <person name="Cuenca-Cambronero M."/>
            <person name="Asole G."/>
            <person name="Calvet F."/>
            <person name="Ruiz-Romero M."/>
            <person name="Marangio P."/>
            <person name="Guigo R."/>
            <person name="Rago D."/>
            <person name="Mirbahai L."/>
            <person name="Eastwood N."/>
            <person name="Colbourne J.K."/>
            <person name="Zhou J."/>
            <person name="Mallon E."/>
            <person name="Orsini L."/>
        </authorList>
    </citation>
    <scope>NUCLEOTIDE SEQUENCE [LARGE SCALE GENOMIC DNA]</scope>
    <source>
        <strain evidence="3">LRV0_1</strain>
    </source>
</reference>
<accession>A0ABQ9ZPD4</accession>
<keyword evidence="1" id="KW-0812">Transmembrane</keyword>
<dbReference type="Proteomes" id="UP001234178">
    <property type="component" value="Unassembled WGS sequence"/>
</dbReference>
<name>A0ABQ9ZPD4_9CRUS</name>
<sequence>MVFSFGGLSSCCFLHRCLASSHGQALTTSPFFWTGNIHLPSSSWPSSPSSPSRRLGRLRLHLRLVVLAVFAFISVSSSWPSSPSSPSSPSTPSRRLGRLRLCFIAVLAVYLYAITLSPASPSPFT</sequence>
<feature type="transmembrane region" description="Helical" evidence="1">
    <location>
        <begin position="60"/>
        <end position="79"/>
    </location>
</feature>
<comment type="caution">
    <text evidence="3">The sequence shown here is derived from an EMBL/GenBank/DDBJ whole genome shotgun (WGS) entry which is preliminary data.</text>
</comment>
<protein>
    <submittedName>
        <fullName evidence="3">Uncharacterized protein</fullName>
    </submittedName>
</protein>
<evidence type="ECO:0000256" key="2">
    <source>
        <dbReference type="SAM" id="SignalP"/>
    </source>
</evidence>
<feature type="chain" id="PRO_5045043007" evidence="2">
    <location>
        <begin position="20"/>
        <end position="125"/>
    </location>
</feature>
<keyword evidence="2" id="KW-0732">Signal</keyword>
<dbReference type="EMBL" id="JAOYFB010000004">
    <property type="protein sequence ID" value="KAK4014787.1"/>
    <property type="molecule type" value="Genomic_DNA"/>
</dbReference>
<keyword evidence="4" id="KW-1185">Reference proteome</keyword>
<feature type="transmembrane region" description="Helical" evidence="1">
    <location>
        <begin position="99"/>
        <end position="119"/>
    </location>
</feature>
<proteinExistence type="predicted"/>
<evidence type="ECO:0000313" key="4">
    <source>
        <dbReference type="Proteomes" id="UP001234178"/>
    </source>
</evidence>
<evidence type="ECO:0000256" key="1">
    <source>
        <dbReference type="SAM" id="Phobius"/>
    </source>
</evidence>
<keyword evidence="1" id="KW-1133">Transmembrane helix</keyword>
<organism evidence="3 4">
    <name type="scientific">Daphnia magna</name>
    <dbReference type="NCBI Taxonomy" id="35525"/>
    <lineage>
        <taxon>Eukaryota</taxon>
        <taxon>Metazoa</taxon>
        <taxon>Ecdysozoa</taxon>
        <taxon>Arthropoda</taxon>
        <taxon>Crustacea</taxon>
        <taxon>Branchiopoda</taxon>
        <taxon>Diplostraca</taxon>
        <taxon>Cladocera</taxon>
        <taxon>Anomopoda</taxon>
        <taxon>Daphniidae</taxon>
        <taxon>Daphnia</taxon>
    </lineage>
</organism>
<gene>
    <name evidence="3" type="ORF">OUZ56_027295</name>
</gene>
<feature type="signal peptide" evidence="2">
    <location>
        <begin position="1"/>
        <end position="19"/>
    </location>
</feature>
<evidence type="ECO:0000313" key="3">
    <source>
        <dbReference type="EMBL" id="KAK4014787.1"/>
    </source>
</evidence>
<keyword evidence="1" id="KW-0472">Membrane</keyword>